<accession>A0A433A2R0</accession>
<dbReference type="Proteomes" id="UP000268093">
    <property type="component" value="Unassembled WGS sequence"/>
</dbReference>
<sequence length="126" mass="14608">MTPWKRHPEPYVSRANLPRSMLRGTTDRDREAQAERDDGPRGGQGGRAHRIVRLSLENIQPISNYLRMSYTSIHTAHDEAKDKEFELELSWVCEESNGRHQFVPKTIAEEAERLAKESMNEEMDDD</sequence>
<dbReference type="InterPro" id="IPR029055">
    <property type="entry name" value="Ntn_hydrolases_N"/>
</dbReference>
<name>A0A433A2R0_9FUNG</name>
<organism evidence="2 3">
    <name type="scientific">Jimgerdemannia flammicorona</name>
    <dbReference type="NCBI Taxonomy" id="994334"/>
    <lineage>
        <taxon>Eukaryota</taxon>
        <taxon>Fungi</taxon>
        <taxon>Fungi incertae sedis</taxon>
        <taxon>Mucoromycota</taxon>
        <taxon>Mucoromycotina</taxon>
        <taxon>Endogonomycetes</taxon>
        <taxon>Endogonales</taxon>
        <taxon>Endogonaceae</taxon>
        <taxon>Jimgerdemannia</taxon>
    </lineage>
</organism>
<dbReference type="AlphaFoldDB" id="A0A433A2R0"/>
<feature type="region of interest" description="Disordered" evidence="1">
    <location>
        <begin position="1"/>
        <end position="50"/>
    </location>
</feature>
<dbReference type="Gene3D" id="3.60.20.10">
    <property type="entry name" value="Glutamine Phosphoribosylpyrophosphate, subunit 1, domain 1"/>
    <property type="match status" value="1"/>
</dbReference>
<protein>
    <submittedName>
        <fullName evidence="2">Uncharacterized protein</fullName>
    </submittedName>
</protein>
<evidence type="ECO:0000256" key="1">
    <source>
        <dbReference type="SAM" id="MobiDB-lite"/>
    </source>
</evidence>
<gene>
    <name evidence="2" type="ORF">BC936DRAFT_141186</name>
</gene>
<dbReference type="OrthoDB" id="40134at2759"/>
<evidence type="ECO:0000313" key="2">
    <source>
        <dbReference type="EMBL" id="RUO96975.1"/>
    </source>
</evidence>
<feature type="compositionally biased region" description="Basic and acidic residues" evidence="1">
    <location>
        <begin position="25"/>
        <end position="40"/>
    </location>
</feature>
<dbReference type="EMBL" id="RBNI01018981">
    <property type="protein sequence ID" value="RUO96975.1"/>
    <property type="molecule type" value="Genomic_DNA"/>
</dbReference>
<evidence type="ECO:0000313" key="3">
    <source>
        <dbReference type="Proteomes" id="UP000268093"/>
    </source>
</evidence>
<keyword evidence="3" id="KW-1185">Reference proteome</keyword>
<comment type="caution">
    <text evidence="2">The sequence shown here is derived from an EMBL/GenBank/DDBJ whole genome shotgun (WGS) entry which is preliminary data.</text>
</comment>
<proteinExistence type="predicted"/>
<reference evidence="2 3" key="1">
    <citation type="journal article" date="2018" name="New Phytol.">
        <title>Phylogenomics of Endogonaceae and evolution of mycorrhizas within Mucoromycota.</title>
        <authorList>
            <person name="Chang Y."/>
            <person name="Desiro A."/>
            <person name="Na H."/>
            <person name="Sandor L."/>
            <person name="Lipzen A."/>
            <person name="Clum A."/>
            <person name="Barry K."/>
            <person name="Grigoriev I.V."/>
            <person name="Martin F.M."/>
            <person name="Stajich J.E."/>
            <person name="Smith M.E."/>
            <person name="Bonito G."/>
            <person name="Spatafora J.W."/>
        </authorList>
    </citation>
    <scope>NUCLEOTIDE SEQUENCE [LARGE SCALE GENOMIC DNA]</scope>
    <source>
        <strain evidence="2 3">GMNB39</strain>
    </source>
</reference>